<dbReference type="EMBL" id="VANU01000003">
    <property type="protein sequence ID" value="TLP38462.1"/>
    <property type="molecule type" value="Genomic_DNA"/>
</dbReference>
<gene>
    <name evidence="1" type="ORF">FDK22_08305</name>
</gene>
<keyword evidence="1" id="KW-0378">Hydrolase</keyword>
<organism evidence="1 2">
    <name type="scientific">Arcobacter arenosus</name>
    <dbReference type="NCBI Taxonomy" id="2576037"/>
    <lineage>
        <taxon>Bacteria</taxon>
        <taxon>Pseudomonadati</taxon>
        <taxon>Campylobacterota</taxon>
        <taxon>Epsilonproteobacteria</taxon>
        <taxon>Campylobacterales</taxon>
        <taxon>Arcobacteraceae</taxon>
        <taxon>Arcobacter</taxon>
    </lineage>
</organism>
<keyword evidence="2" id="KW-1185">Reference proteome</keyword>
<dbReference type="GO" id="GO:0008047">
    <property type="term" value="F:enzyme activator activity"/>
    <property type="evidence" value="ECO:0007669"/>
    <property type="project" value="InterPro"/>
</dbReference>
<dbReference type="PANTHER" id="PTHR30302">
    <property type="entry name" value="HYDROGENASE 1 MATURATION PROTEASE"/>
    <property type="match status" value="1"/>
</dbReference>
<dbReference type="NCBIfam" id="TIGR00072">
    <property type="entry name" value="hydrog_prot"/>
    <property type="match status" value="1"/>
</dbReference>
<evidence type="ECO:0000313" key="1">
    <source>
        <dbReference type="EMBL" id="TLP38462.1"/>
    </source>
</evidence>
<dbReference type="InterPro" id="IPR000671">
    <property type="entry name" value="Peptidase_A31"/>
</dbReference>
<dbReference type="GO" id="GO:0004175">
    <property type="term" value="F:endopeptidase activity"/>
    <property type="evidence" value="ECO:0007669"/>
    <property type="project" value="TreeGrafter"/>
</dbReference>
<dbReference type="PANTHER" id="PTHR30302:SF5">
    <property type="entry name" value="SLR1876 PROTEIN"/>
    <property type="match status" value="1"/>
</dbReference>
<proteinExistence type="predicted"/>
<dbReference type="InterPro" id="IPR023430">
    <property type="entry name" value="Pept_HybD-like_dom_sf"/>
</dbReference>
<keyword evidence="1" id="KW-0645">Protease</keyword>
<comment type="caution">
    <text evidence="1">The sequence shown here is derived from an EMBL/GenBank/DDBJ whole genome shotgun (WGS) entry which is preliminary data.</text>
</comment>
<sequence>MTIIVGFGNDLRGEDGFGIDVIKKLQNYDLPNTKLISTFQLTPELSLELKEATRLIFIDATFSNINNYSLACNLEEYKHDQLSHHISIRTILMILERLYNTKPEYELYSMFTNSFNEIIDEKNYEKAIKKVVEFIKTVN</sequence>
<name>A0A5R8Y1M3_9BACT</name>
<evidence type="ECO:0000313" key="2">
    <source>
        <dbReference type="Proteomes" id="UP000308901"/>
    </source>
</evidence>
<dbReference type="Proteomes" id="UP000308901">
    <property type="component" value="Unassembled WGS sequence"/>
</dbReference>
<reference evidence="1 2" key="1">
    <citation type="submission" date="2019-05" db="EMBL/GenBank/DDBJ databases">
        <title>Arcobacter sp. nov., isolated from sea sediment.</title>
        <authorList>
            <person name="Kim W."/>
        </authorList>
    </citation>
    <scope>NUCLEOTIDE SEQUENCE [LARGE SCALE GENOMIC DNA]</scope>
    <source>
        <strain evidence="1 2">CAU 1517</strain>
    </source>
</reference>
<protein>
    <submittedName>
        <fullName evidence="1">Hydrogenase maturation protease</fullName>
    </submittedName>
</protein>
<dbReference type="RefSeq" id="WP_138152457.1">
    <property type="nucleotide sequence ID" value="NZ_VANU01000003.1"/>
</dbReference>
<dbReference type="AlphaFoldDB" id="A0A5R8Y1M3"/>
<accession>A0A5R8Y1M3</accession>
<dbReference type="OrthoDB" id="512922at2"/>
<dbReference type="SUPFAM" id="SSF53163">
    <property type="entry name" value="HybD-like"/>
    <property type="match status" value="1"/>
</dbReference>
<dbReference type="Gene3D" id="3.40.50.1450">
    <property type="entry name" value="HybD-like"/>
    <property type="match status" value="1"/>
</dbReference>
<dbReference type="GO" id="GO:0016485">
    <property type="term" value="P:protein processing"/>
    <property type="evidence" value="ECO:0007669"/>
    <property type="project" value="TreeGrafter"/>
</dbReference>